<feature type="transmembrane region" description="Helical" evidence="18">
    <location>
        <begin position="505"/>
        <end position="527"/>
    </location>
</feature>
<evidence type="ECO:0000256" key="5">
    <source>
        <dbReference type="ARBA" id="ARBA00022614"/>
    </source>
</evidence>
<keyword evidence="12 18" id="KW-1133">Transmembrane helix</keyword>
<dbReference type="FunFam" id="3.30.200.20:FF:000394">
    <property type="entry name" value="Leucine-rich repeat receptor-like protein kinase"/>
    <property type="match status" value="1"/>
</dbReference>
<accession>A0A200QHK5</accession>
<dbReference type="Pfam" id="PF12819">
    <property type="entry name" value="Malectin_like"/>
    <property type="match status" value="1"/>
</dbReference>
<organism evidence="20 21">
    <name type="scientific">Macleaya cordata</name>
    <name type="common">Five-seeded plume-poppy</name>
    <name type="synonym">Bocconia cordata</name>
    <dbReference type="NCBI Taxonomy" id="56857"/>
    <lineage>
        <taxon>Eukaryota</taxon>
        <taxon>Viridiplantae</taxon>
        <taxon>Streptophyta</taxon>
        <taxon>Embryophyta</taxon>
        <taxon>Tracheophyta</taxon>
        <taxon>Spermatophyta</taxon>
        <taxon>Magnoliopsida</taxon>
        <taxon>Ranunculales</taxon>
        <taxon>Papaveraceae</taxon>
        <taxon>Papaveroideae</taxon>
        <taxon>Macleaya</taxon>
    </lineage>
</organism>
<dbReference type="PANTHER" id="PTHR45631">
    <property type="entry name" value="OS07G0107800 PROTEIN-RELATED"/>
    <property type="match status" value="1"/>
</dbReference>
<keyword evidence="4" id="KW-0597">Phosphoprotein</keyword>
<comment type="catalytic activity">
    <reaction evidence="15">
        <text>L-threonyl-[protein] + ATP = O-phospho-L-threonyl-[protein] + ADP + H(+)</text>
        <dbReference type="Rhea" id="RHEA:46608"/>
        <dbReference type="Rhea" id="RHEA-COMP:11060"/>
        <dbReference type="Rhea" id="RHEA-COMP:11605"/>
        <dbReference type="ChEBI" id="CHEBI:15378"/>
        <dbReference type="ChEBI" id="CHEBI:30013"/>
        <dbReference type="ChEBI" id="CHEBI:30616"/>
        <dbReference type="ChEBI" id="CHEBI:61977"/>
        <dbReference type="ChEBI" id="CHEBI:456216"/>
        <dbReference type="EC" id="2.7.11.1"/>
    </reaction>
</comment>
<keyword evidence="3" id="KW-0723">Serine/threonine-protein kinase</keyword>
<dbReference type="SUPFAM" id="SSF56112">
    <property type="entry name" value="Protein kinase-like (PK-like)"/>
    <property type="match status" value="1"/>
</dbReference>
<gene>
    <name evidence="20" type="ORF">BVC80_1751g86</name>
</gene>
<dbReference type="InParanoid" id="A0A200QHK5"/>
<sequence length="902" mass="100170">MSGFVSLDCGGKENFTDGIGLEWTPDNQLMFGETATISVTNETRKQYMSLRYFPADNRKYCYTLDVRNRTRYLVRTTFLYGNFDSSNVYPKFDVSLGATHWSTIVISDANTIEVRELIFLATSTISVCLSNATTGQPFISTIELRPFNGSIYYTEHETQFFLSVSARINFGAVSQDPIRYPDDPFDRIWASDSLKKANYLVDVAAGTEKVSTKMPINVNRDERPPEKVMQTAVVGTKGSLTYRLNLEGFPGFGWAFSYFAEIEDLSPNDTRKFRLILPGMPEVSKAMVNIQENAQGKNRLYEPGFPNISLPFVLNFEFGKTSDSSRGPLLNAMEINRYLKINGGSLDGTVITSLVSQYPLADWAREGGDPCLPVPWSWLKCNSDPQPMIVSIILSGKNLTGKIPLELTKLLGLVELWLDGNSLTGPIPDFTGCKDLKIIHLENNRLTGELPSSLMNLQNLKELYLQNNMLSGTIPSGLLNKNLVLNYSGNINLHSERSRGKRTSIIIGASVGASVLLIATMICYLFMCRGKKKYSQRDDLPSGLPSQRLVSSLSDASAETANCFAFAEIEDATRRFDTIIGSGGFGVVYFGKMRDGKEVAVKVLTSNSYQGKREFSNEVTLLSRIHHRNLVQFLGYCQEEGKSMLVYEFMHNGTLKEHLYGPLTRETSISWMKRLEIAEDAAKGIEYLHTGCVPTIIHRDLKSSNILLDKHMRAKISDFGLSKPTVDGATHVSSVVRGTVGYLDPEYYISQQLTDKSDVYSFGVILLELISGQEAISNKSFGVNCRNIVQWAKTQIESGNIQGIIDPSMKNEFDIQSVWKIAEKALMCVQPHGSMRPSISVVLKEIQDAILIEKGANAAREGNSDDLSRISSNSSFNLGSIEPGATEPYLSFDESILQPAAR</sequence>
<dbReference type="InterPro" id="IPR024788">
    <property type="entry name" value="Malectin-like_Carb-bd_dom"/>
</dbReference>
<dbReference type="InterPro" id="IPR001245">
    <property type="entry name" value="Ser-Thr/Tyr_kinase_cat_dom"/>
</dbReference>
<dbReference type="FunFam" id="3.80.10.10:FF:001357">
    <property type="entry name" value="Leucine-rich repeat protein kinase family protein"/>
    <property type="match status" value="1"/>
</dbReference>
<keyword evidence="5" id="KW-0433">Leucine-rich repeat</keyword>
<evidence type="ECO:0000313" key="20">
    <source>
        <dbReference type="EMBL" id="OVA09929.1"/>
    </source>
</evidence>
<feature type="binding site" evidence="17">
    <location>
        <position position="602"/>
    </location>
    <ligand>
        <name>ATP</name>
        <dbReference type="ChEBI" id="CHEBI:30616"/>
    </ligand>
</feature>
<dbReference type="EMBL" id="MVGT01002043">
    <property type="protein sequence ID" value="OVA09929.1"/>
    <property type="molecule type" value="Genomic_DNA"/>
</dbReference>
<dbReference type="GO" id="GO:0005524">
    <property type="term" value="F:ATP binding"/>
    <property type="evidence" value="ECO:0007669"/>
    <property type="project" value="UniProtKB-UniRule"/>
</dbReference>
<dbReference type="GO" id="GO:0004674">
    <property type="term" value="F:protein serine/threonine kinase activity"/>
    <property type="evidence" value="ECO:0007669"/>
    <property type="project" value="UniProtKB-KW"/>
</dbReference>
<keyword evidence="14" id="KW-0675">Receptor</keyword>
<dbReference type="Gene3D" id="1.10.510.10">
    <property type="entry name" value="Transferase(Phosphotransferase) domain 1"/>
    <property type="match status" value="1"/>
</dbReference>
<dbReference type="SMART" id="SM00220">
    <property type="entry name" value="S_TKc"/>
    <property type="match status" value="1"/>
</dbReference>
<dbReference type="PROSITE" id="PS00108">
    <property type="entry name" value="PROTEIN_KINASE_ST"/>
    <property type="match status" value="1"/>
</dbReference>
<evidence type="ECO:0000313" key="21">
    <source>
        <dbReference type="Proteomes" id="UP000195402"/>
    </source>
</evidence>
<evidence type="ECO:0000256" key="6">
    <source>
        <dbReference type="ARBA" id="ARBA00022679"/>
    </source>
</evidence>
<dbReference type="PANTHER" id="PTHR45631:SF68">
    <property type="entry name" value="REPEAT FAMILY PROTEIN, PUTATIVE, EXPRESSED-RELATED"/>
    <property type="match status" value="1"/>
</dbReference>
<proteinExistence type="predicted"/>
<comment type="catalytic activity">
    <reaction evidence="16">
        <text>L-seryl-[protein] + ATP = O-phospho-L-seryl-[protein] + ADP + H(+)</text>
        <dbReference type="Rhea" id="RHEA:17989"/>
        <dbReference type="Rhea" id="RHEA-COMP:9863"/>
        <dbReference type="Rhea" id="RHEA-COMP:11604"/>
        <dbReference type="ChEBI" id="CHEBI:15378"/>
        <dbReference type="ChEBI" id="CHEBI:29999"/>
        <dbReference type="ChEBI" id="CHEBI:30616"/>
        <dbReference type="ChEBI" id="CHEBI:83421"/>
        <dbReference type="ChEBI" id="CHEBI:456216"/>
        <dbReference type="EC" id="2.7.11.1"/>
    </reaction>
</comment>
<keyword evidence="8" id="KW-0677">Repeat</keyword>
<keyword evidence="21" id="KW-1185">Reference proteome</keyword>
<keyword evidence="11 17" id="KW-0067">ATP-binding</keyword>
<dbReference type="Gene3D" id="3.80.10.10">
    <property type="entry name" value="Ribonuclease Inhibitor"/>
    <property type="match status" value="1"/>
</dbReference>
<dbReference type="Pfam" id="PF00560">
    <property type="entry name" value="LRR_1"/>
    <property type="match status" value="2"/>
</dbReference>
<feature type="domain" description="Protein kinase" evidence="19">
    <location>
        <begin position="574"/>
        <end position="851"/>
    </location>
</feature>
<dbReference type="InterPro" id="IPR032675">
    <property type="entry name" value="LRR_dom_sf"/>
</dbReference>
<dbReference type="PROSITE" id="PS50011">
    <property type="entry name" value="PROTEIN_KINASE_DOM"/>
    <property type="match status" value="1"/>
</dbReference>
<evidence type="ECO:0000256" key="7">
    <source>
        <dbReference type="ARBA" id="ARBA00022692"/>
    </source>
</evidence>
<dbReference type="PROSITE" id="PS00107">
    <property type="entry name" value="PROTEIN_KINASE_ATP"/>
    <property type="match status" value="1"/>
</dbReference>
<evidence type="ECO:0000256" key="15">
    <source>
        <dbReference type="ARBA" id="ARBA00047899"/>
    </source>
</evidence>
<dbReference type="OrthoDB" id="1111193at2759"/>
<evidence type="ECO:0000256" key="4">
    <source>
        <dbReference type="ARBA" id="ARBA00022553"/>
    </source>
</evidence>
<dbReference type="InterPro" id="IPR000719">
    <property type="entry name" value="Prot_kinase_dom"/>
</dbReference>
<comment type="caution">
    <text evidence="20">The sequence shown here is derived from an EMBL/GenBank/DDBJ whole genome shotgun (WGS) entry which is preliminary data.</text>
</comment>
<keyword evidence="13 18" id="KW-0472">Membrane</keyword>
<dbReference type="Gene3D" id="3.30.200.20">
    <property type="entry name" value="Phosphorylase Kinase, domain 1"/>
    <property type="match status" value="1"/>
</dbReference>
<dbReference type="Pfam" id="PF07714">
    <property type="entry name" value="PK_Tyr_Ser-Thr"/>
    <property type="match status" value="1"/>
</dbReference>
<evidence type="ECO:0000256" key="16">
    <source>
        <dbReference type="ARBA" id="ARBA00048679"/>
    </source>
</evidence>
<evidence type="ECO:0000256" key="11">
    <source>
        <dbReference type="ARBA" id="ARBA00022840"/>
    </source>
</evidence>
<evidence type="ECO:0000256" key="12">
    <source>
        <dbReference type="ARBA" id="ARBA00022989"/>
    </source>
</evidence>
<keyword evidence="6" id="KW-0808">Transferase</keyword>
<keyword evidence="7 18" id="KW-0812">Transmembrane</keyword>
<dbReference type="InterPro" id="IPR001611">
    <property type="entry name" value="Leu-rich_rpt"/>
</dbReference>
<dbReference type="FunFam" id="1.10.510.10:FF:000146">
    <property type="entry name" value="LRR receptor-like serine/threonine-protein kinase IOS1"/>
    <property type="match status" value="1"/>
</dbReference>
<dbReference type="EC" id="2.7.11.1" evidence="2"/>
<name>A0A200QHK5_MACCD</name>
<reference evidence="20 21" key="1">
    <citation type="journal article" date="2017" name="Mol. Plant">
        <title>The Genome of Medicinal Plant Macleaya cordata Provides New Insights into Benzylisoquinoline Alkaloids Metabolism.</title>
        <authorList>
            <person name="Liu X."/>
            <person name="Liu Y."/>
            <person name="Huang P."/>
            <person name="Ma Y."/>
            <person name="Qing Z."/>
            <person name="Tang Q."/>
            <person name="Cao H."/>
            <person name="Cheng P."/>
            <person name="Zheng Y."/>
            <person name="Yuan Z."/>
            <person name="Zhou Y."/>
            <person name="Liu J."/>
            <person name="Tang Z."/>
            <person name="Zhuo Y."/>
            <person name="Zhang Y."/>
            <person name="Yu L."/>
            <person name="Huang J."/>
            <person name="Yang P."/>
            <person name="Peng Q."/>
            <person name="Zhang J."/>
            <person name="Jiang W."/>
            <person name="Zhang Z."/>
            <person name="Lin K."/>
            <person name="Ro D.K."/>
            <person name="Chen X."/>
            <person name="Xiong X."/>
            <person name="Shang Y."/>
            <person name="Huang S."/>
            <person name="Zeng J."/>
        </authorList>
    </citation>
    <scope>NUCLEOTIDE SEQUENCE [LARGE SCALE GENOMIC DNA]</scope>
    <source>
        <strain evidence="21">cv. BLH2017</strain>
        <tissue evidence="20">Root</tissue>
    </source>
</reference>
<evidence type="ECO:0000256" key="17">
    <source>
        <dbReference type="PROSITE-ProRule" id="PRU10141"/>
    </source>
</evidence>
<dbReference type="OMA" id="CDSDIRP"/>
<evidence type="ECO:0000256" key="1">
    <source>
        <dbReference type="ARBA" id="ARBA00004167"/>
    </source>
</evidence>
<protein>
    <recommendedName>
        <fullName evidence="2">non-specific serine/threonine protein kinase</fullName>
        <ecNumber evidence="2">2.7.11.1</ecNumber>
    </recommendedName>
</protein>
<dbReference type="STRING" id="56857.A0A200QHK5"/>
<evidence type="ECO:0000256" key="18">
    <source>
        <dbReference type="SAM" id="Phobius"/>
    </source>
</evidence>
<dbReference type="GO" id="GO:0016020">
    <property type="term" value="C:membrane"/>
    <property type="evidence" value="ECO:0007669"/>
    <property type="project" value="UniProtKB-SubCell"/>
</dbReference>
<evidence type="ECO:0000256" key="10">
    <source>
        <dbReference type="ARBA" id="ARBA00022777"/>
    </source>
</evidence>
<comment type="subcellular location">
    <subcellularLocation>
        <location evidence="1">Membrane</location>
        <topology evidence="1">Single-pass membrane protein</topology>
    </subcellularLocation>
</comment>
<evidence type="ECO:0000259" key="19">
    <source>
        <dbReference type="PROSITE" id="PS50011"/>
    </source>
</evidence>
<dbReference type="InterPro" id="IPR008271">
    <property type="entry name" value="Ser/Thr_kinase_AS"/>
</dbReference>
<evidence type="ECO:0000256" key="13">
    <source>
        <dbReference type="ARBA" id="ARBA00023136"/>
    </source>
</evidence>
<dbReference type="SUPFAM" id="SSF52058">
    <property type="entry name" value="L domain-like"/>
    <property type="match status" value="1"/>
</dbReference>
<keyword evidence="10 20" id="KW-0418">Kinase</keyword>
<evidence type="ECO:0000256" key="3">
    <source>
        <dbReference type="ARBA" id="ARBA00022527"/>
    </source>
</evidence>
<evidence type="ECO:0000256" key="2">
    <source>
        <dbReference type="ARBA" id="ARBA00012513"/>
    </source>
</evidence>
<keyword evidence="9 17" id="KW-0547">Nucleotide-binding</keyword>
<dbReference type="Proteomes" id="UP000195402">
    <property type="component" value="Unassembled WGS sequence"/>
</dbReference>
<dbReference type="InterPro" id="IPR011009">
    <property type="entry name" value="Kinase-like_dom_sf"/>
</dbReference>
<evidence type="ECO:0000256" key="9">
    <source>
        <dbReference type="ARBA" id="ARBA00022741"/>
    </source>
</evidence>
<dbReference type="AlphaFoldDB" id="A0A200QHK5"/>
<dbReference type="CDD" id="cd14066">
    <property type="entry name" value="STKc_IRAK"/>
    <property type="match status" value="1"/>
</dbReference>
<dbReference type="InterPro" id="IPR017441">
    <property type="entry name" value="Protein_kinase_ATP_BS"/>
</dbReference>
<evidence type="ECO:0000256" key="8">
    <source>
        <dbReference type="ARBA" id="ARBA00022737"/>
    </source>
</evidence>
<evidence type="ECO:0000256" key="14">
    <source>
        <dbReference type="ARBA" id="ARBA00023170"/>
    </source>
</evidence>